<sequence>MSAVESIKDDLAKVVREMRLLKSEVAKLTATIKVFTDKHPLPERTPMPPDLKRHERVATSEPRLEIDEAIYQLRNANLDHPTQLIQAVAKQIDGALRDVRAARNQVEAIADDSDLREDWKAWQKTNG</sequence>
<keyword evidence="4" id="KW-1185">Reference proteome</keyword>
<evidence type="ECO:0000313" key="3">
    <source>
        <dbReference type="EMBL" id="PAP91398.1"/>
    </source>
</evidence>
<reference evidence="3 4" key="1">
    <citation type="submission" date="2017-08" db="EMBL/GenBank/DDBJ databases">
        <title>Mesorhizobium wenxinae sp. nov., a novel rhizobial species isolated from root nodules of chickpea (Cicer arietinum L.).</title>
        <authorList>
            <person name="Zhang J."/>
        </authorList>
    </citation>
    <scope>NUCLEOTIDE SEQUENCE [LARGE SCALE GENOMIC DNA]</scope>
    <source>
        <strain evidence="4">WYCCWR 10019</strain>
    </source>
</reference>
<keyword evidence="1" id="KW-0175">Coiled coil</keyword>
<feature type="coiled-coil region" evidence="1">
    <location>
        <begin position="4"/>
        <end position="31"/>
    </location>
</feature>
<accession>A0A271K6K7</accession>
<protein>
    <submittedName>
        <fullName evidence="3">Uncharacterized protein</fullName>
    </submittedName>
</protein>
<evidence type="ECO:0000256" key="2">
    <source>
        <dbReference type="SAM" id="MobiDB-lite"/>
    </source>
</evidence>
<organism evidence="3 4">
    <name type="scientific">Mesorhizobium wenxiniae</name>
    <dbReference type="NCBI Taxonomy" id="2014805"/>
    <lineage>
        <taxon>Bacteria</taxon>
        <taxon>Pseudomonadati</taxon>
        <taxon>Pseudomonadota</taxon>
        <taxon>Alphaproteobacteria</taxon>
        <taxon>Hyphomicrobiales</taxon>
        <taxon>Phyllobacteriaceae</taxon>
        <taxon>Mesorhizobium</taxon>
    </lineage>
</organism>
<feature type="compositionally biased region" description="Basic and acidic residues" evidence="2">
    <location>
        <begin position="50"/>
        <end position="59"/>
    </location>
</feature>
<gene>
    <name evidence="3" type="ORF">CIT31_32505</name>
</gene>
<evidence type="ECO:0000313" key="4">
    <source>
        <dbReference type="Proteomes" id="UP000215931"/>
    </source>
</evidence>
<comment type="caution">
    <text evidence="3">The sequence shown here is derived from an EMBL/GenBank/DDBJ whole genome shotgun (WGS) entry which is preliminary data.</text>
</comment>
<evidence type="ECO:0000256" key="1">
    <source>
        <dbReference type="SAM" id="Coils"/>
    </source>
</evidence>
<dbReference type="RefSeq" id="WP_095521924.1">
    <property type="nucleotide sequence ID" value="NZ_NPKH01000041.1"/>
</dbReference>
<name>A0A271K6K7_9HYPH</name>
<dbReference type="EMBL" id="NPKH01000041">
    <property type="protein sequence ID" value="PAP91398.1"/>
    <property type="molecule type" value="Genomic_DNA"/>
</dbReference>
<feature type="region of interest" description="Disordered" evidence="2">
    <location>
        <begin position="39"/>
        <end position="59"/>
    </location>
</feature>
<dbReference type="Proteomes" id="UP000215931">
    <property type="component" value="Unassembled WGS sequence"/>
</dbReference>
<dbReference type="AlphaFoldDB" id="A0A271K6K7"/>
<proteinExistence type="predicted"/>